<protein>
    <submittedName>
        <fullName evidence="1">Uncharacterized protein</fullName>
    </submittedName>
</protein>
<dbReference type="AlphaFoldDB" id="A0A1X7UET8"/>
<proteinExistence type="predicted"/>
<organism evidence="1">
    <name type="scientific">Amphimedon queenslandica</name>
    <name type="common">Sponge</name>
    <dbReference type="NCBI Taxonomy" id="400682"/>
    <lineage>
        <taxon>Eukaryota</taxon>
        <taxon>Metazoa</taxon>
        <taxon>Porifera</taxon>
        <taxon>Demospongiae</taxon>
        <taxon>Heteroscleromorpha</taxon>
        <taxon>Haplosclerida</taxon>
        <taxon>Niphatidae</taxon>
        <taxon>Amphimedon</taxon>
    </lineage>
</organism>
<name>A0A1X7UET8_AMPQE</name>
<dbReference type="EnsemblMetazoa" id="Aqu2.1.26150_001">
    <property type="protein sequence ID" value="Aqu2.1.26150_001"/>
    <property type="gene ID" value="Aqu2.1.26150"/>
</dbReference>
<accession>A0A1X7UET8</accession>
<reference evidence="1" key="1">
    <citation type="submission" date="2017-05" db="UniProtKB">
        <authorList>
            <consortium name="EnsemblMetazoa"/>
        </authorList>
    </citation>
    <scope>IDENTIFICATION</scope>
</reference>
<sequence length="40" mass="4643">MEHNFTRGQIVPRKSAPNDVINHVTIFNPLLKTITIYNYS</sequence>
<evidence type="ECO:0000313" key="1">
    <source>
        <dbReference type="EnsemblMetazoa" id="Aqu2.1.26150_001"/>
    </source>
</evidence>
<dbReference type="InParanoid" id="A0A1X7UET8"/>